<evidence type="ECO:0000313" key="10">
    <source>
        <dbReference type="Proteomes" id="UP000033121"/>
    </source>
</evidence>
<evidence type="ECO:0000256" key="4">
    <source>
        <dbReference type="ARBA" id="ARBA00022692"/>
    </source>
</evidence>
<dbReference type="SUPFAM" id="SSF49464">
    <property type="entry name" value="Carboxypeptidase regulatory domain-like"/>
    <property type="match status" value="1"/>
</dbReference>
<dbReference type="AlphaFoldDB" id="A0A0E9MWM1"/>
<proteinExistence type="inferred from homology"/>
<dbReference type="InterPro" id="IPR008969">
    <property type="entry name" value="CarboxyPept-like_regulatory"/>
</dbReference>
<name>A0A0E9MWM1_9BACT</name>
<dbReference type="Gene3D" id="2.60.40.1120">
    <property type="entry name" value="Carboxypeptidase-like, regulatory domain"/>
    <property type="match status" value="1"/>
</dbReference>
<keyword evidence="10" id="KW-1185">Reference proteome</keyword>
<keyword evidence="4 7" id="KW-0812">Transmembrane</keyword>
<keyword evidence="9" id="KW-0675">Receptor</keyword>
<dbReference type="InterPro" id="IPR023997">
    <property type="entry name" value="TonB-dep_OMP_SusC/RagA_CS"/>
</dbReference>
<evidence type="ECO:0000256" key="6">
    <source>
        <dbReference type="ARBA" id="ARBA00023237"/>
    </source>
</evidence>
<protein>
    <submittedName>
        <fullName evidence="9">Putative TonB-dependent receptor</fullName>
    </submittedName>
</protein>
<evidence type="ECO:0000313" key="9">
    <source>
        <dbReference type="EMBL" id="GAO42147.1"/>
    </source>
</evidence>
<dbReference type="InterPro" id="IPR037066">
    <property type="entry name" value="Plug_dom_sf"/>
</dbReference>
<comment type="caution">
    <text evidence="9">The sequence shown here is derived from an EMBL/GenBank/DDBJ whole genome shotgun (WGS) entry which is preliminary data.</text>
</comment>
<reference evidence="9 10" key="1">
    <citation type="submission" date="2015-04" db="EMBL/GenBank/DDBJ databases">
        <title>Whole genome shotgun sequence of Flavihumibacter petaseus NBRC 106054.</title>
        <authorList>
            <person name="Miyazawa S."/>
            <person name="Hosoyama A."/>
            <person name="Hashimoto M."/>
            <person name="Noguchi M."/>
            <person name="Tsuchikane K."/>
            <person name="Ohji S."/>
            <person name="Yamazoe A."/>
            <person name="Ichikawa N."/>
            <person name="Kimura A."/>
            <person name="Fujita N."/>
        </authorList>
    </citation>
    <scope>NUCLEOTIDE SEQUENCE [LARGE SCALE GENOMIC DNA]</scope>
    <source>
        <strain evidence="9 10">NBRC 106054</strain>
    </source>
</reference>
<dbReference type="EMBL" id="BBWV01000001">
    <property type="protein sequence ID" value="GAO42147.1"/>
    <property type="molecule type" value="Genomic_DNA"/>
</dbReference>
<dbReference type="InterPro" id="IPR036942">
    <property type="entry name" value="Beta-barrel_TonB_sf"/>
</dbReference>
<keyword evidence="6 7" id="KW-0998">Cell outer membrane</keyword>
<feature type="domain" description="TonB-dependent receptor plug" evidence="8">
    <location>
        <begin position="107"/>
        <end position="237"/>
    </location>
</feature>
<comment type="subcellular location">
    <subcellularLocation>
        <location evidence="1 7">Cell outer membrane</location>
        <topology evidence="1 7">Multi-pass membrane protein</topology>
    </subcellularLocation>
</comment>
<evidence type="ECO:0000256" key="7">
    <source>
        <dbReference type="PROSITE-ProRule" id="PRU01360"/>
    </source>
</evidence>
<dbReference type="PROSITE" id="PS00496">
    <property type="entry name" value="PII_GLNB_UMP"/>
    <property type="match status" value="1"/>
</dbReference>
<dbReference type="Pfam" id="PF13715">
    <property type="entry name" value="CarbopepD_reg_2"/>
    <property type="match status" value="1"/>
</dbReference>
<dbReference type="InterPro" id="IPR002332">
    <property type="entry name" value="N-reg_PII_urydylation_site"/>
</dbReference>
<dbReference type="Gene3D" id="2.170.130.10">
    <property type="entry name" value="TonB-dependent receptor, plug domain"/>
    <property type="match status" value="1"/>
</dbReference>
<dbReference type="NCBIfam" id="TIGR04057">
    <property type="entry name" value="SusC_RagA_signa"/>
    <property type="match status" value="1"/>
</dbReference>
<dbReference type="SUPFAM" id="SSF56935">
    <property type="entry name" value="Porins"/>
    <property type="match status" value="1"/>
</dbReference>
<accession>A0A0E9MWM1</accession>
<dbReference type="Pfam" id="PF07715">
    <property type="entry name" value="Plug"/>
    <property type="match status" value="1"/>
</dbReference>
<dbReference type="NCBIfam" id="TIGR04056">
    <property type="entry name" value="OMP_RagA_SusC"/>
    <property type="match status" value="1"/>
</dbReference>
<dbReference type="InterPro" id="IPR039426">
    <property type="entry name" value="TonB-dep_rcpt-like"/>
</dbReference>
<dbReference type="GO" id="GO:0030234">
    <property type="term" value="F:enzyme regulator activity"/>
    <property type="evidence" value="ECO:0007669"/>
    <property type="project" value="InterPro"/>
</dbReference>
<dbReference type="Gene3D" id="2.40.170.20">
    <property type="entry name" value="TonB-dependent receptor, beta-barrel domain"/>
    <property type="match status" value="1"/>
</dbReference>
<evidence type="ECO:0000256" key="1">
    <source>
        <dbReference type="ARBA" id="ARBA00004571"/>
    </source>
</evidence>
<dbReference type="GO" id="GO:0009279">
    <property type="term" value="C:cell outer membrane"/>
    <property type="evidence" value="ECO:0007669"/>
    <property type="project" value="UniProtKB-SubCell"/>
</dbReference>
<evidence type="ECO:0000256" key="3">
    <source>
        <dbReference type="ARBA" id="ARBA00022452"/>
    </source>
</evidence>
<dbReference type="GO" id="GO:0006808">
    <property type="term" value="P:regulation of nitrogen utilization"/>
    <property type="evidence" value="ECO:0007669"/>
    <property type="project" value="InterPro"/>
</dbReference>
<evidence type="ECO:0000256" key="2">
    <source>
        <dbReference type="ARBA" id="ARBA00022448"/>
    </source>
</evidence>
<keyword evidence="5 7" id="KW-0472">Membrane</keyword>
<organism evidence="9 10">
    <name type="scientific">Flavihumibacter petaseus NBRC 106054</name>
    <dbReference type="NCBI Taxonomy" id="1220578"/>
    <lineage>
        <taxon>Bacteria</taxon>
        <taxon>Pseudomonadati</taxon>
        <taxon>Bacteroidota</taxon>
        <taxon>Chitinophagia</taxon>
        <taxon>Chitinophagales</taxon>
        <taxon>Chitinophagaceae</taxon>
        <taxon>Flavihumibacter</taxon>
    </lineage>
</organism>
<dbReference type="Proteomes" id="UP000033121">
    <property type="component" value="Unassembled WGS sequence"/>
</dbReference>
<dbReference type="InterPro" id="IPR023996">
    <property type="entry name" value="TonB-dep_OMP_SusC/RagA"/>
</dbReference>
<dbReference type="PROSITE" id="PS52016">
    <property type="entry name" value="TONB_DEPENDENT_REC_3"/>
    <property type="match status" value="1"/>
</dbReference>
<sequence length="1045" mass="116135">MFLGVSQLKAQSRVISGVVLEQKNGNPLEGATIIEKGSNNSTLADAAGRFKITVPATATQLVISFVDYDAATINIANGVNNITVRLQDKKNKNLGDVVVVGYQKQSLRKTTSAVQVVSGKSIENLPAPSFESLLQGKVSGVNIQNFSGEPGIRNTFTVRGNSTIVTDLNNGLDDARTLSTPLYIIDGVPMSVTDLENASSTGTNYLAGINVNDIESIVVQKDAAATAVWGSRGANGVIVIKTKRGRIGKPQMRAGVYYGVVEKPKLLRTVAGAEERRQKLDLMYLYSSYQQLSNMPQVLSDSLNPAFNNATDFQDLFYQSGNVTNGDLSVSGGTDQLSYRVGMNYYDENGIIKQTGFTRYSLRGNFDFRITPKVNMNLNVAASRMDRKVGLGRGRNEVVPIDGTTMPASFYKPSDADMQLYMGSYDDQKDKNQTSLFTAYMNLNYDVVKGIQYSLQGSISSSSDNRDRFQPGEITSDGRSFAASYKNKYQQYYIANILTGNKTLGKNHNFGVVFTQSFQLDDKSGSSIEGYNVPDENIHVVSGIPQKDISAYSSAQRAGLLSFMGQLSYDFAGKYLLNATWRADASSRFGQDSKWGYFPSVSLGYILSEEKFMSNIPWISFLKLRGSYGLSGTMPDDFYAPYNTWNVTQGTYNGTVMATPSFEKPITLPNLTWNKSNQANIGMDLYLFDNRVNITVDAYRRNSLNPILNLPFPFFTGYTSMSYNAPMKILNEGVDLMIQTRNLPKTSALQWTTNINASFNKNRIAALPNGNRTFYTSSYNYNQELIFQVGAPIYGWAQMLYTGVYNEQSQIPVNPLTGSPLTYFKGYYPVKPGFPMWVDVNHDWDVWSDEDKGEAKGDLVATGDPNPKVTGGLYNEFTWKNFSMGVLCTYTIGRDIINNFESAQYANVWNFGNINNYAAQRLPDLSNVNYWVPANGDKGQSTNATWPSLSPYGPNYYQFLPFSTIWNEDGSYFKIRNITLGYNFDRNKLQRLKIQGLRIYSIIDNIYTFQNASVPDAELVSPQGEYRGSAYPLPRKYTLGLEVTL</sequence>
<keyword evidence="2 7" id="KW-0813">Transport</keyword>
<gene>
    <name evidence="9" type="ORF">FPE01S_01_11600</name>
</gene>
<dbReference type="STRING" id="1220578.FPE01S_01_11600"/>
<comment type="similarity">
    <text evidence="7">Belongs to the TonB-dependent receptor family.</text>
</comment>
<evidence type="ECO:0000256" key="5">
    <source>
        <dbReference type="ARBA" id="ARBA00023136"/>
    </source>
</evidence>
<evidence type="ECO:0000259" key="8">
    <source>
        <dbReference type="Pfam" id="PF07715"/>
    </source>
</evidence>
<keyword evidence="3 7" id="KW-1134">Transmembrane beta strand</keyword>
<dbReference type="InterPro" id="IPR012910">
    <property type="entry name" value="Plug_dom"/>
</dbReference>